<comment type="subcellular location">
    <subcellularLocation>
        <location evidence="1 8">Cell outer membrane</location>
        <topology evidence="1 8">Multi-pass membrane protein</topology>
    </subcellularLocation>
</comment>
<dbReference type="Gene3D" id="2.40.170.20">
    <property type="entry name" value="TonB-dependent receptor, beta-barrel domain"/>
    <property type="match status" value="1"/>
</dbReference>
<evidence type="ECO:0000256" key="1">
    <source>
        <dbReference type="ARBA" id="ARBA00004571"/>
    </source>
</evidence>
<feature type="chain" id="PRO_5004900664" evidence="11">
    <location>
        <begin position="22"/>
        <end position="783"/>
    </location>
</feature>
<dbReference type="GO" id="GO:0015344">
    <property type="term" value="F:siderophore uptake transmembrane transporter activity"/>
    <property type="evidence" value="ECO:0007669"/>
    <property type="project" value="TreeGrafter"/>
</dbReference>
<feature type="region of interest" description="Disordered" evidence="10">
    <location>
        <begin position="606"/>
        <end position="629"/>
    </location>
</feature>
<evidence type="ECO:0000259" key="13">
    <source>
        <dbReference type="Pfam" id="PF07715"/>
    </source>
</evidence>
<evidence type="ECO:0000256" key="3">
    <source>
        <dbReference type="ARBA" id="ARBA00022452"/>
    </source>
</evidence>
<evidence type="ECO:0000256" key="10">
    <source>
        <dbReference type="SAM" id="MobiDB-lite"/>
    </source>
</evidence>
<evidence type="ECO:0000256" key="4">
    <source>
        <dbReference type="ARBA" id="ARBA00022692"/>
    </source>
</evidence>
<gene>
    <name evidence="14" type="ORF">DS2_10808</name>
</gene>
<dbReference type="PATRIC" id="fig|1328313.3.peg.2209"/>
<feature type="domain" description="TonB-dependent receptor plug" evidence="13">
    <location>
        <begin position="117"/>
        <end position="222"/>
    </location>
</feature>
<dbReference type="PANTHER" id="PTHR30069:SF40">
    <property type="entry name" value="TONB-DEPENDENT RECEPTOR NMB0964-RELATED"/>
    <property type="match status" value="1"/>
</dbReference>
<dbReference type="Pfam" id="PF07715">
    <property type="entry name" value="Plug"/>
    <property type="match status" value="1"/>
</dbReference>
<keyword evidence="6 8" id="KW-0472">Membrane</keyword>
<dbReference type="InterPro" id="IPR012910">
    <property type="entry name" value="Plug_dom"/>
</dbReference>
<proteinExistence type="inferred from homology"/>
<dbReference type="SUPFAM" id="SSF56935">
    <property type="entry name" value="Porins"/>
    <property type="match status" value="1"/>
</dbReference>
<comment type="caution">
    <text evidence="14">The sequence shown here is derived from an EMBL/GenBank/DDBJ whole genome shotgun (WGS) entry which is preliminary data.</text>
</comment>
<keyword evidence="14" id="KW-0675">Receptor</keyword>
<keyword evidence="11" id="KW-0732">Signal</keyword>
<dbReference type="PANTHER" id="PTHR30069">
    <property type="entry name" value="TONB-DEPENDENT OUTER MEMBRANE RECEPTOR"/>
    <property type="match status" value="1"/>
</dbReference>
<evidence type="ECO:0000256" key="6">
    <source>
        <dbReference type="ARBA" id="ARBA00023136"/>
    </source>
</evidence>
<evidence type="ECO:0000313" key="15">
    <source>
        <dbReference type="Proteomes" id="UP000019276"/>
    </source>
</evidence>
<evidence type="ECO:0000256" key="11">
    <source>
        <dbReference type="SAM" id="SignalP"/>
    </source>
</evidence>
<dbReference type="SUPFAM" id="SSF49464">
    <property type="entry name" value="Carboxypeptidase regulatory domain-like"/>
    <property type="match status" value="1"/>
</dbReference>
<dbReference type="GO" id="GO:0009279">
    <property type="term" value="C:cell outer membrane"/>
    <property type="evidence" value="ECO:0007669"/>
    <property type="project" value="UniProtKB-SubCell"/>
</dbReference>
<dbReference type="InterPro" id="IPR037066">
    <property type="entry name" value="Plug_dom_sf"/>
</dbReference>
<dbReference type="GO" id="GO:0044718">
    <property type="term" value="P:siderophore transmembrane transport"/>
    <property type="evidence" value="ECO:0007669"/>
    <property type="project" value="TreeGrafter"/>
</dbReference>
<dbReference type="InterPro" id="IPR036942">
    <property type="entry name" value="Beta-barrel_TonB_sf"/>
</dbReference>
<name>W7QCX9_9ALTE</name>
<keyword evidence="3 8" id="KW-1134">Transmembrane beta strand</keyword>
<protein>
    <submittedName>
        <fullName evidence="14">TonB-dependent receptor</fullName>
    </submittedName>
</protein>
<keyword evidence="15" id="KW-1185">Reference proteome</keyword>
<evidence type="ECO:0000313" key="14">
    <source>
        <dbReference type="EMBL" id="EWH09771.1"/>
    </source>
</evidence>
<feature type="domain" description="TonB-dependent receptor-like beta-barrel" evidence="12">
    <location>
        <begin position="303"/>
        <end position="752"/>
    </location>
</feature>
<evidence type="ECO:0000256" key="5">
    <source>
        <dbReference type="ARBA" id="ARBA00023077"/>
    </source>
</evidence>
<comment type="similarity">
    <text evidence="8 9">Belongs to the TonB-dependent receptor family.</text>
</comment>
<reference evidence="14 15" key="1">
    <citation type="journal article" date="2014" name="Genome Announc.">
        <title>Draft Genome Sequence of the Agar-Degrading Bacterium Catenovulum sp. Strain DS-2, Isolated from Intestines of Haliotis diversicolor.</title>
        <authorList>
            <person name="Shan D."/>
            <person name="Li X."/>
            <person name="Gu Z."/>
            <person name="Wei G."/>
            <person name="Gao Z."/>
            <person name="Shao Z."/>
        </authorList>
    </citation>
    <scope>NUCLEOTIDE SEQUENCE [LARGE SCALE GENOMIC DNA]</scope>
    <source>
        <strain evidence="14 15">DS-2</strain>
    </source>
</reference>
<dbReference type="AlphaFoldDB" id="W7QCX9"/>
<dbReference type="STRING" id="1328313.DS2_10808"/>
<dbReference type="EMBL" id="ARZY01000019">
    <property type="protein sequence ID" value="EWH09771.1"/>
    <property type="molecule type" value="Genomic_DNA"/>
</dbReference>
<dbReference type="InterPro" id="IPR039426">
    <property type="entry name" value="TonB-dep_rcpt-like"/>
</dbReference>
<evidence type="ECO:0000256" key="7">
    <source>
        <dbReference type="ARBA" id="ARBA00023237"/>
    </source>
</evidence>
<dbReference type="InterPro" id="IPR008969">
    <property type="entry name" value="CarboxyPept-like_regulatory"/>
</dbReference>
<dbReference type="RefSeq" id="WP_035014793.1">
    <property type="nucleotide sequence ID" value="NZ_ARZY01000019.1"/>
</dbReference>
<accession>W7QCX9</accession>
<keyword evidence="2 8" id="KW-0813">Transport</keyword>
<keyword evidence="4 8" id="KW-0812">Transmembrane</keyword>
<dbReference type="Gene3D" id="2.170.130.10">
    <property type="entry name" value="TonB-dependent receptor, plug domain"/>
    <property type="match status" value="1"/>
</dbReference>
<keyword evidence="7 8" id="KW-0998">Cell outer membrane</keyword>
<organism evidence="14 15">
    <name type="scientific">Catenovulum agarivorans DS-2</name>
    <dbReference type="NCBI Taxonomy" id="1328313"/>
    <lineage>
        <taxon>Bacteria</taxon>
        <taxon>Pseudomonadati</taxon>
        <taxon>Pseudomonadota</taxon>
        <taxon>Gammaproteobacteria</taxon>
        <taxon>Alteromonadales</taxon>
        <taxon>Alteromonadaceae</taxon>
        <taxon>Catenovulum</taxon>
    </lineage>
</organism>
<dbReference type="Pfam" id="PF00593">
    <property type="entry name" value="TonB_dep_Rec_b-barrel"/>
    <property type="match status" value="1"/>
</dbReference>
<evidence type="ECO:0000259" key="12">
    <source>
        <dbReference type="Pfam" id="PF00593"/>
    </source>
</evidence>
<dbReference type="eggNOG" id="COG4771">
    <property type="taxonomic scope" value="Bacteria"/>
</dbReference>
<keyword evidence="5 9" id="KW-0798">TonB box</keyword>
<sequence>MQKLTKLTLLISAVLPASVLAETLEGVIVNSKGTAVAGAMVEIEGTSHQAKTDKQGRFSIQDLEAGDQDIHISALGYAHLHKSVDVSAGENKKIELVLERSPIEVIDVVSTPVHMSVMESSAPVSALSGEALRQQQLSTLGDSLEKLPGVHTNFHANVASTPVIRGLSGSRVMIAQNGLDVSDVSRVGPDHAVASEASTAEQIEVLRGPATLFYGSGAVGGVVNVVDGRVPKDNATRGEWTLETNSADDKKLAAFNLTTGVESIGLYADGYWRESSDYEVPTAENKIDNSAEKSKGLTLGASYLFDNGYFGAAVEQFERKYGIPGHSHGHEHSDESVYADLTQTRVQLLGEVNYQNQLLKQVKFKAGFSDYEHEEIENDAVGTVFENQTNEVNIDLLHSKFAGWEGGVSLHYKHSDVAAQGSEAFTPPSTTQAFAVSIIEEKRLGDLLLQVGGRAERVTLDADSVLLPNIDEHDHDDANLIRVFDVKQTFTPISLSTGIVWDFTEGYNLGLSLSRSQRAPAASELLSFGPHIGTRTYEVGALFAIEQHDDHSHVELSEQSIDLETANNLDFTLRKTQGDVGFVFNVFYNRIDNYYNQKATGLFADDGHNHDHDHEHDHDEHDHDTHDADEHEGQLPVYIFEMDDVTLRGFELQLAWQVSSAFKATLFSDYVRAKLTNGENLARTPPLRFGSKFNYQHQNISAQLDVTRYSTQDKVANLETATDGYTLVDASVGYDLPIFNLDTTVFLKGTNLTDTRAHVHTSFLKDLAPRPGRSVAVGLRGYF</sequence>
<dbReference type="Proteomes" id="UP000019276">
    <property type="component" value="Unassembled WGS sequence"/>
</dbReference>
<dbReference type="Gene3D" id="2.60.40.1120">
    <property type="entry name" value="Carboxypeptidase-like, regulatory domain"/>
    <property type="match status" value="1"/>
</dbReference>
<dbReference type="OrthoDB" id="9795928at2"/>
<evidence type="ECO:0000256" key="8">
    <source>
        <dbReference type="PROSITE-ProRule" id="PRU01360"/>
    </source>
</evidence>
<evidence type="ECO:0000256" key="2">
    <source>
        <dbReference type="ARBA" id="ARBA00022448"/>
    </source>
</evidence>
<dbReference type="Pfam" id="PF13620">
    <property type="entry name" value="CarboxypepD_reg"/>
    <property type="match status" value="1"/>
</dbReference>
<dbReference type="InterPro" id="IPR000531">
    <property type="entry name" value="Beta-barrel_TonB"/>
</dbReference>
<feature type="signal peptide" evidence="11">
    <location>
        <begin position="1"/>
        <end position="21"/>
    </location>
</feature>
<evidence type="ECO:0000256" key="9">
    <source>
        <dbReference type="RuleBase" id="RU003357"/>
    </source>
</evidence>
<dbReference type="PROSITE" id="PS52016">
    <property type="entry name" value="TONB_DEPENDENT_REC_3"/>
    <property type="match status" value="1"/>
</dbReference>